<feature type="domain" description="RNA-binding S4" evidence="2">
    <location>
        <begin position="180"/>
        <end position="242"/>
    </location>
</feature>
<reference evidence="4 5" key="1">
    <citation type="journal article" date="2019" name="Syst. Appl. Microbiol.">
        <title>Oenococcus sicerae sp. nov., isolated from French cider.</title>
        <authorList>
            <person name="Cousin F.J."/>
            <person name="Le Guellec R."/>
            <person name="Chagnot C."/>
            <person name="Goux D."/>
            <person name="Dalmasso M."/>
            <person name="Laplace J.M."/>
            <person name="Cretenet M."/>
        </authorList>
    </citation>
    <scope>NUCLEOTIDE SEQUENCE [LARGE SCALE GENOMIC DNA]</scope>
    <source>
        <strain evidence="4 5">UCMA 15228</strain>
    </source>
</reference>
<dbReference type="InterPro" id="IPR002942">
    <property type="entry name" value="S4_RNA-bd"/>
</dbReference>
<proteinExistence type="predicted"/>
<dbReference type="RefSeq" id="WP_128684797.1">
    <property type="nucleotide sequence ID" value="NZ_CP029684.2"/>
</dbReference>
<name>A0AAJ1R9V4_9LACO</name>
<dbReference type="Gene3D" id="3.30.70.330">
    <property type="match status" value="1"/>
</dbReference>
<dbReference type="Pfam" id="PF17774">
    <property type="entry name" value="YlmH_RBD"/>
    <property type="match status" value="1"/>
</dbReference>
<sequence length="258" mass="29434">MKKIAISLDHYSENERIFAKQVFNWLHESLNAPFLTVFLNPRQQEILSEMAAQAHISVIFDGGYAQAENKRAIISLGDERKADFKIALLQIDYPAKYFQLHHSTILGSLIHQGIAYERLGDVIFEKENWQLLVDSTLAAFIVQNVTRAGAKKIAFRQIDAAQMLDPQSDEQEKEIIVSSQRIDLLISQNYHFSRAHARDLIESGAIMINWFENNNASYLAKIGDVISTHGYGRIRLIETRGTTNRNKIRLKIGFFGKN</sequence>
<dbReference type="GO" id="GO:0051301">
    <property type="term" value="P:cell division"/>
    <property type="evidence" value="ECO:0007669"/>
    <property type="project" value="UniProtKB-KW"/>
</dbReference>
<keyword evidence="3" id="KW-0132">Cell division</keyword>
<keyword evidence="5" id="KW-1185">Reference proteome</keyword>
<dbReference type="CDD" id="cd00165">
    <property type="entry name" value="S4"/>
    <property type="match status" value="1"/>
</dbReference>
<organism evidence="3 6">
    <name type="scientific">Oenococcus sicerae</name>
    <dbReference type="NCBI Taxonomy" id="2203724"/>
    <lineage>
        <taxon>Bacteria</taxon>
        <taxon>Bacillati</taxon>
        <taxon>Bacillota</taxon>
        <taxon>Bacilli</taxon>
        <taxon>Lactobacillales</taxon>
        <taxon>Lactobacillaceae</taxon>
        <taxon>Oenococcus</taxon>
    </lineage>
</organism>
<evidence type="ECO:0000313" key="3">
    <source>
        <dbReference type="EMBL" id="MDN6899885.1"/>
    </source>
</evidence>
<keyword evidence="3" id="KW-0131">Cell cycle</keyword>
<evidence type="ECO:0000256" key="1">
    <source>
        <dbReference type="PROSITE-ProRule" id="PRU00182"/>
    </source>
</evidence>
<gene>
    <name evidence="4" type="ORF">DLJ48_00055</name>
    <name evidence="3" type="ORF">EVC35_02545</name>
</gene>
<dbReference type="Proteomes" id="UP001167919">
    <property type="component" value="Unassembled WGS sequence"/>
</dbReference>
<dbReference type="Proteomes" id="UP000286907">
    <property type="component" value="Chromosome"/>
</dbReference>
<dbReference type="SMART" id="SM00363">
    <property type="entry name" value="S4"/>
    <property type="match status" value="1"/>
</dbReference>
<dbReference type="Pfam" id="PF01479">
    <property type="entry name" value="S4"/>
    <property type="match status" value="1"/>
</dbReference>
<reference evidence="4" key="3">
    <citation type="submission" date="2020-01" db="EMBL/GenBank/DDBJ databases">
        <authorList>
            <person name="Cousin F.J."/>
            <person name="Le Guellec R."/>
            <person name="Cretenet M."/>
        </authorList>
    </citation>
    <scope>NUCLEOTIDE SEQUENCE</scope>
    <source>
        <strain evidence="4">UCMA 15228</strain>
    </source>
</reference>
<dbReference type="GO" id="GO:0003723">
    <property type="term" value="F:RNA binding"/>
    <property type="evidence" value="ECO:0007669"/>
    <property type="project" value="UniProtKB-KW"/>
</dbReference>
<dbReference type="EMBL" id="CP029684">
    <property type="protein sequence ID" value="QAS69040.1"/>
    <property type="molecule type" value="Genomic_DNA"/>
</dbReference>
<dbReference type="SUPFAM" id="SSF55174">
    <property type="entry name" value="Alpha-L RNA-binding motif"/>
    <property type="match status" value="1"/>
</dbReference>
<dbReference type="EMBL" id="SDWY01000001">
    <property type="protein sequence ID" value="MDN6899885.1"/>
    <property type="molecule type" value="Genomic_DNA"/>
</dbReference>
<keyword evidence="1" id="KW-0694">RNA-binding</keyword>
<evidence type="ECO:0000259" key="2">
    <source>
        <dbReference type="SMART" id="SM00363"/>
    </source>
</evidence>
<accession>A0AAJ1R9V4</accession>
<dbReference type="InterPro" id="IPR012677">
    <property type="entry name" value="Nucleotide-bd_a/b_plait_sf"/>
</dbReference>
<reference evidence="3" key="2">
    <citation type="submission" date="2019-01" db="EMBL/GenBank/DDBJ databases">
        <title>Oenococcus sicerae UCMA17102.</title>
        <authorList>
            <person name="Cousin F.J."/>
            <person name="Le Guellec R."/>
            <person name="Cretenet M."/>
        </authorList>
    </citation>
    <scope>NUCLEOTIDE SEQUENCE</scope>
    <source>
        <strain evidence="3">UCMA17102</strain>
    </source>
</reference>
<dbReference type="Gene3D" id="3.10.290.10">
    <property type="entry name" value="RNA-binding S4 domain"/>
    <property type="match status" value="1"/>
</dbReference>
<dbReference type="InterPro" id="IPR036986">
    <property type="entry name" value="S4_RNA-bd_sf"/>
</dbReference>
<dbReference type="InterPro" id="IPR040591">
    <property type="entry name" value="RqcP2_RBD"/>
</dbReference>
<dbReference type="Gene3D" id="3.30.1370.160">
    <property type="match status" value="1"/>
</dbReference>
<evidence type="ECO:0000313" key="5">
    <source>
        <dbReference type="Proteomes" id="UP000286907"/>
    </source>
</evidence>
<evidence type="ECO:0000313" key="6">
    <source>
        <dbReference type="Proteomes" id="UP001167919"/>
    </source>
</evidence>
<protein>
    <submittedName>
        <fullName evidence="3">Cell division protein</fullName>
    </submittedName>
</protein>
<dbReference type="AlphaFoldDB" id="A0AAJ1R9V4"/>
<evidence type="ECO:0000313" key="4">
    <source>
        <dbReference type="EMBL" id="QAS69040.1"/>
    </source>
</evidence>
<dbReference type="PROSITE" id="PS50889">
    <property type="entry name" value="S4"/>
    <property type="match status" value="1"/>
</dbReference>